<dbReference type="AlphaFoldDB" id="A0A0E9LZJ5"/>
<dbReference type="InterPro" id="IPR018537">
    <property type="entry name" value="Peptidoglycan-bd_3"/>
</dbReference>
<gene>
    <name evidence="3" type="ORF">JCM15548_12974</name>
</gene>
<reference evidence="3 4" key="1">
    <citation type="journal article" date="2015" name="Microbes Environ.">
        <title>Distribution and evolution of nitrogen fixation genes in the phylum bacteroidetes.</title>
        <authorList>
            <person name="Inoue J."/>
            <person name="Oshima K."/>
            <person name="Suda W."/>
            <person name="Sakamoto M."/>
            <person name="Iino T."/>
            <person name="Noda S."/>
            <person name="Hongoh Y."/>
            <person name="Hattori M."/>
            <person name="Ohkuma M."/>
        </authorList>
    </citation>
    <scope>NUCLEOTIDE SEQUENCE [LARGE SCALE GENOMIC DNA]</scope>
    <source>
        <strain evidence="3">JCM 15548</strain>
    </source>
</reference>
<dbReference type="Pfam" id="PF09374">
    <property type="entry name" value="PG_binding_3"/>
    <property type="match status" value="1"/>
</dbReference>
<name>A0A0E9LZJ5_9BACT</name>
<evidence type="ECO:0000259" key="1">
    <source>
        <dbReference type="Pfam" id="PF05838"/>
    </source>
</evidence>
<dbReference type="EMBL" id="BAZW01000028">
    <property type="protein sequence ID" value="GAO30674.1"/>
    <property type="molecule type" value="Genomic_DNA"/>
</dbReference>
<dbReference type="Gene3D" id="1.20.141.10">
    <property type="entry name" value="Chitosanase, subunit A, domain 1"/>
    <property type="match status" value="1"/>
</dbReference>
<evidence type="ECO:0000259" key="2">
    <source>
        <dbReference type="Pfam" id="PF09374"/>
    </source>
</evidence>
<comment type="caution">
    <text evidence="3">The sequence shown here is derived from an EMBL/GenBank/DDBJ whole genome shotgun (WGS) entry which is preliminary data.</text>
</comment>
<dbReference type="Proteomes" id="UP000032900">
    <property type="component" value="Unassembled WGS sequence"/>
</dbReference>
<dbReference type="SUPFAM" id="SSF53955">
    <property type="entry name" value="Lysozyme-like"/>
    <property type="match status" value="1"/>
</dbReference>
<accession>A0A0E9LZJ5</accession>
<protein>
    <submittedName>
        <fullName evidence="3">Secretion activator protein</fullName>
    </submittedName>
</protein>
<sequence length="133" mass="14872">MDIDDFKRLPGFPGNIVSGKDLDLKVEDFYRHNFWDPIRGDQICNQQMAESLFDFCVNAGVRTGVAIAQGVLEVSTDGVVGPVTLGRLNAIDGDFFLAAFTLGKIARYIHLVKKRPANSRFFYGWVRRAMGDI</sequence>
<dbReference type="OrthoDB" id="672438at2"/>
<dbReference type="InterPro" id="IPR008565">
    <property type="entry name" value="TtsA-like_GH18_dom"/>
</dbReference>
<keyword evidence="4" id="KW-1185">Reference proteome</keyword>
<proteinExistence type="predicted"/>
<organism evidence="3 4">
    <name type="scientific">Geofilum rubicundum JCM 15548</name>
    <dbReference type="NCBI Taxonomy" id="1236989"/>
    <lineage>
        <taxon>Bacteria</taxon>
        <taxon>Pseudomonadati</taxon>
        <taxon>Bacteroidota</taxon>
        <taxon>Bacteroidia</taxon>
        <taxon>Marinilabiliales</taxon>
        <taxon>Marinilabiliaceae</taxon>
        <taxon>Geofilum</taxon>
    </lineage>
</organism>
<dbReference type="Pfam" id="PF05838">
    <property type="entry name" value="Glyco_hydro_108"/>
    <property type="match status" value="1"/>
</dbReference>
<evidence type="ECO:0000313" key="4">
    <source>
        <dbReference type="Proteomes" id="UP000032900"/>
    </source>
</evidence>
<feature type="domain" description="Peptidoglycan binding" evidence="2">
    <location>
        <begin position="65"/>
        <end position="129"/>
    </location>
</feature>
<evidence type="ECO:0000313" key="3">
    <source>
        <dbReference type="EMBL" id="GAO30674.1"/>
    </source>
</evidence>
<feature type="domain" description="TtsA-like Glycoside hydrolase family 108" evidence="1">
    <location>
        <begin position="25"/>
        <end position="60"/>
    </location>
</feature>
<dbReference type="InterPro" id="IPR023346">
    <property type="entry name" value="Lysozyme-like_dom_sf"/>
</dbReference>